<evidence type="ECO:0000256" key="6">
    <source>
        <dbReference type="ARBA" id="ARBA00023004"/>
    </source>
</evidence>
<keyword evidence="6" id="KW-0408">Iron</keyword>
<dbReference type="Proteomes" id="UP000465810">
    <property type="component" value="Unassembled WGS sequence"/>
</dbReference>
<keyword evidence="13" id="KW-0732">Signal</keyword>
<keyword evidence="9 11" id="KW-0472">Membrane</keyword>
<evidence type="ECO:0000259" key="14">
    <source>
        <dbReference type="Pfam" id="PF00593"/>
    </source>
</evidence>
<dbReference type="Pfam" id="PF00593">
    <property type="entry name" value="TonB_dep_Rec_b-barrel"/>
    <property type="match status" value="1"/>
</dbReference>
<dbReference type="EMBL" id="WVTD01000015">
    <property type="protein sequence ID" value="MYL99452.1"/>
    <property type="molecule type" value="Genomic_DNA"/>
</dbReference>
<keyword evidence="16" id="KW-0675">Receptor</keyword>
<dbReference type="Pfam" id="PF07715">
    <property type="entry name" value="Plug"/>
    <property type="match status" value="1"/>
</dbReference>
<dbReference type="PANTHER" id="PTHR32552:SF81">
    <property type="entry name" value="TONB-DEPENDENT OUTER MEMBRANE RECEPTOR"/>
    <property type="match status" value="1"/>
</dbReference>
<dbReference type="PROSITE" id="PS52016">
    <property type="entry name" value="TONB_DEPENDENT_REC_3"/>
    <property type="match status" value="1"/>
</dbReference>
<evidence type="ECO:0000256" key="13">
    <source>
        <dbReference type="SAM" id="SignalP"/>
    </source>
</evidence>
<keyword evidence="5 11" id="KW-0812">Transmembrane</keyword>
<evidence type="ECO:0000313" key="16">
    <source>
        <dbReference type="EMBL" id="MYL99452.1"/>
    </source>
</evidence>
<dbReference type="PANTHER" id="PTHR32552">
    <property type="entry name" value="FERRICHROME IRON RECEPTOR-RELATED"/>
    <property type="match status" value="1"/>
</dbReference>
<evidence type="ECO:0000259" key="15">
    <source>
        <dbReference type="Pfam" id="PF07715"/>
    </source>
</evidence>
<gene>
    <name evidence="16" type="ORF">GR702_16910</name>
</gene>
<sequence>MKTWLNDSSRPALCIALGAAVLVAASPAQAQEAAAAASPQEGAGAQGYGIQEIVVTAQKRAENLQDVPISITAVGGEALAATQGTSLQALQGQIPNVQIDNFANTPQSAVFTVRGIGVIEPDPYAGNTVSIVVDGVPQFFSMGALLDLYDVDRIEVLRGPQGTLFGANTTGGVINVVTAQPTGEFGGHVKAVYGNYNRFDVTGSIEAPLVEDVLSLKVAGIHTQREGWVTNVVDGSDMGKKNLDAVRAYLRFTPSGNFDATLQGEYVNARNGSPIVINGARPGEALYVAPGTAGPGTGGMYVSPCAANGQSGMCIAPDKYYGANNSVPDQSYMDTYSGTLTMNLTDTALGDWTSITGYKKFKLREYTDQDGTPLFLNDTYRRTEGWQFSQELRTNIEVTDTLNMLVGAFYLKNHYDHIQAYRLQFATPGLLQTNLQDQDNYSISGFAQAYWQATDRLKLQAGIRYSHEKTESAPSLVNSIGDPAGSNYSGEGNLVLSSFTVGGKKSWNNVGWKLGADYEILDDTLLYASWARGFKSGGFTARVGVPADGDTPYDPEKVDTFEAGIKADLLDRRLRINLAAFYSNYRDMQVAQIYFDTDTATQGNRILNAGKSEIKGFELETTAVPVDGMTLRASLAYLDAKYKEFPYTDPLSGEVLDLEGYRLQNAPKWNASFGANFVVPLGNGADLVSDVSYTYTSSKYYTAILDTPRSKIQPTHLVDASLTYRPDGAAWSLGLWATNLLDSRYMSTVYDSPGYAGLAGYAPPRQWGGSVNFNF</sequence>
<evidence type="ECO:0000313" key="17">
    <source>
        <dbReference type="Proteomes" id="UP000465810"/>
    </source>
</evidence>
<evidence type="ECO:0000256" key="7">
    <source>
        <dbReference type="ARBA" id="ARBA00023065"/>
    </source>
</evidence>
<reference evidence="16 17" key="1">
    <citation type="submission" date="2019-12" db="EMBL/GenBank/DDBJ databases">
        <authorList>
            <person name="Feng G."/>
            <person name="Zhu H."/>
        </authorList>
    </citation>
    <scope>NUCLEOTIDE SEQUENCE [LARGE SCALE GENOMIC DNA]</scope>
    <source>
        <strain evidence="16 17">FGD1</strain>
    </source>
</reference>
<comment type="subcellular location">
    <subcellularLocation>
        <location evidence="1 11">Cell outer membrane</location>
        <topology evidence="1 11">Multi-pass membrane protein</topology>
    </subcellularLocation>
</comment>
<dbReference type="RefSeq" id="WP_160986955.1">
    <property type="nucleotide sequence ID" value="NZ_WVTD01000015.1"/>
</dbReference>
<accession>A0A7X4GKL0</accession>
<organism evidence="16 17">
    <name type="scientific">Novosphingobium silvae</name>
    <dbReference type="NCBI Taxonomy" id="2692619"/>
    <lineage>
        <taxon>Bacteria</taxon>
        <taxon>Pseudomonadati</taxon>
        <taxon>Pseudomonadota</taxon>
        <taxon>Alphaproteobacteria</taxon>
        <taxon>Sphingomonadales</taxon>
        <taxon>Sphingomonadaceae</taxon>
        <taxon>Novosphingobium</taxon>
    </lineage>
</organism>
<proteinExistence type="inferred from homology"/>
<dbReference type="SUPFAM" id="SSF56935">
    <property type="entry name" value="Porins"/>
    <property type="match status" value="1"/>
</dbReference>
<dbReference type="InterPro" id="IPR039426">
    <property type="entry name" value="TonB-dep_rcpt-like"/>
</dbReference>
<dbReference type="GO" id="GO:0006826">
    <property type="term" value="P:iron ion transport"/>
    <property type="evidence" value="ECO:0007669"/>
    <property type="project" value="UniProtKB-KW"/>
</dbReference>
<keyword evidence="3 11" id="KW-1134">Transmembrane beta strand</keyword>
<keyword evidence="8 12" id="KW-0798">TonB box</keyword>
<feature type="signal peptide" evidence="13">
    <location>
        <begin position="1"/>
        <end position="30"/>
    </location>
</feature>
<evidence type="ECO:0000256" key="4">
    <source>
        <dbReference type="ARBA" id="ARBA00022496"/>
    </source>
</evidence>
<evidence type="ECO:0000256" key="11">
    <source>
        <dbReference type="PROSITE-ProRule" id="PRU01360"/>
    </source>
</evidence>
<evidence type="ECO:0000256" key="3">
    <source>
        <dbReference type="ARBA" id="ARBA00022452"/>
    </source>
</evidence>
<evidence type="ECO:0000256" key="9">
    <source>
        <dbReference type="ARBA" id="ARBA00023136"/>
    </source>
</evidence>
<keyword evidence="4" id="KW-0410">Iron transport</keyword>
<name>A0A7X4GKL0_9SPHN</name>
<evidence type="ECO:0000256" key="10">
    <source>
        <dbReference type="ARBA" id="ARBA00023237"/>
    </source>
</evidence>
<keyword evidence="17" id="KW-1185">Reference proteome</keyword>
<evidence type="ECO:0000256" key="2">
    <source>
        <dbReference type="ARBA" id="ARBA00022448"/>
    </source>
</evidence>
<dbReference type="Gene3D" id="2.40.170.20">
    <property type="entry name" value="TonB-dependent receptor, beta-barrel domain"/>
    <property type="match status" value="1"/>
</dbReference>
<comment type="similarity">
    <text evidence="11 12">Belongs to the TonB-dependent receptor family.</text>
</comment>
<keyword evidence="2 11" id="KW-0813">Transport</keyword>
<keyword evidence="7" id="KW-0406">Ion transport</keyword>
<dbReference type="CDD" id="cd01347">
    <property type="entry name" value="ligand_gated_channel"/>
    <property type="match status" value="1"/>
</dbReference>
<protein>
    <submittedName>
        <fullName evidence="16">TonB-dependent receptor</fullName>
    </submittedName>
</protein>
<comment type="caution">
    <text evidence="16">The sequence shown here is derived from an EMBL/GenBank/DDBJ whole genome shotgun (WGS) entry which is preliminary data.</text>
</comment>
<dbReference type="AlphaFoldDB" id="A0A7X4GKL0"/>
<dbReference type="InterPro" id="IPR036942">
    <property type="entry name" value="Beta-barrel_TonB_sf"/>
</dbReference>
<dbReference type="GO" id="GO:0009279">
    <property type="term" value="C:cell outer membrane"/>
    <property type="evidence" value="ECO:0007669"/>
    <property type="project" value="UniProtKB-SubCell"/>
</dbReference>
<evidence type="ECO:0000256" key="5">
    <source>
        <dbReference type="ARBA" id="ARBA00022692"/>
    </source>
</evidence>
<evidence type="ECO:0000256" key="1">
    <source>
        <dbReference type="ARBA" id="ARBA00004571"/>
    </source>
</evidence>
<dbReference type="InterPro" id="IPR012910">
    <property type="entry name" value="Plug_dom"/>
</dbReference>
<evidence type="ECO:0000256" key="12">
    <source>
        <dbReference type="RuleBase" id="RU003357"/>
    </source>
</evidence>
<feature type="domain" description="TonB-dependent receptor plug" evidence="15">
    <location>
        <begin position="64"/>
        <end position="173"/>
    </location>
</feature>
<feature type="chain" id="PRO_5031296103" evidence="13">
    <location>
        <begin position="31"/>
        <end position="775"/>
    </location>
</feature>
<keyword evidence="10 11" id="KW-0998">Cell outer membrane</keyword>
<evidence type="ECO:0000256" key="8">
    <source>
        <dbReference type="ARBA" id="ARBA00023077"/>
    </source>
</evidence>
<dbReference type="InterPro" id="IPR000531">
    <property type="entry name" value="Beta-barrel_TonB"/>
</dbReference>
<feature type="domain" description="TonB-dependent receptor-like beta-barrel" evidence="14">
    <location>
        <begin position="316"/>
        <end position="740"/>
    </location>
</feature>